<dbReference type="InterPro" id="IPR043853">
    <property type="entry name" value="DUF5815"/>
</dbReference>
<dbReference type="KEGG" id="naj:B1756_09960"/>
<dbReference type="RefSeq" id="WP_086888396.1">
    <property type="nucleotide sequence ID" value="NZ_CP019893.1"/>
</dbReference>
<reference evidence="2" key="1">
    <citation type="submission" date="2017-02" db="EMBL/GenBank/DDBJ databases">
        <title>Natronthermophilus aegyptiacus gen. nov.,sp. nov., an aerobic, extremely halophilic alkalithermophilic archaeon isolated from the athalassohaline Wadi An Natrun, Egypt.</title>
        <authorList>
            <person name="Zhao B."/>
        </authorList>
    </citation>
    <scope>NUCLEOTIDE SEQUENCE [LARGE SCALE GENOMIC DNA]</scope>
    <source>
        <strain evidence="2">JW/NM-HA 15</strain>
    </source>
</reference>
<dbReference type="EMBL" id="CP019893">
    <property type="protein sequence ID" value="ARS90020.1"/>
    <property type="molecule type" value="Genomic_DNA"/>
</dbReference>
<dbReference type="Pfam" id="PF19132">
    <property type="entry name" value="DUF5815"/>
    <property type="match status" value="1"/>
</dbReference>
<dbReference type="GeneID" id="32894405"/>
<organism evidence="1 2">
    <name type="scientific">Natrarchaeobaculum aegyptiacum</name>
    <dbReference type="NCBI Taxonomy" id="745377"/>
    <lineage>
        <taxon>Archaea</taxon>
        <taxon>Methanobacteriati</taxon>
        <taxon>Methanobacteriota</taxon>
        <taxon>Stenosarchaea group</taxon>
        <taxon>Halobacteria</taxon>
        <taxon>Halobacteriales</taxon>
        <taxon>Natrialbaceae</taxon>
        <taxon>Natrarchaeobaculum</taxon>
    </lineage>
</organism>
<sequence>MATPRVPGPPDDRLEVPCGETVDPHEIDLGTYELQCDCGERHAVVLDPHPLSRFVPESLVAVLEEVIETDDEFETFSTPHLMAIVAEDNPDDVAVYDASDDGAVGYALLWVTDPDAREFHERVVDRLLELMDHAIGHAEDADAKHSFQRQLEEFDVPTFVEQYRAERDFESERDVAR</sequence>
<protein>
    <submittedName>
        <fullName evidence="1">Uncharacterized protein</fullName>
    </submittedName>
</protein>
<dbReference type="OrthoDB" id="156206at2157"/>
<proteinExistence type="predicted"/>
<name>A0A2Z2HS95_9EURY</name>
<gene>
    <name evidence="1" type="ORF">B1756_09960</name>
</gene>
<dbReference type="Proteomes" id="UP000250088">
    <property type="component" value="Chromosome"/>
</dbReference>
<keyword evidence="2" id="KW-1185">Reference proteome</keyword>
<evidence type="ECO:0000313" key="1">
    <source>
        <dbReference type="EMBL" id="ARS90020.1"/>
    </source>
</evidence>
<evidence type="ECO:0000313" key="2">
    <source>
        <dbReference type="Proteomes" id="UP000250088"/>
    </source>
</evidence>
<dbReference type="AlphaFoldDB" id="A0A2Z2HS95"/>
<accession>A0A2Z2HS95</accession>